<keyword evidence="1" id="KW-0472">Membrane</keyword>
<gene>
    <name evidence="2" type="primary">89</name>
    <name evidence="2" type="ORF">SEA_CHEWYVIII_89</name>
</gene>
<dbReference type="Proteomes" id="UP000221751">
    <property type="component" value="Segment"/>
</dbReference>
<keyword evidence="1" id="KW-1133">Transmembrane helix</keyword>
<dbReference type="KEGG" id="vg:80018787"/>
<reference evidence="3" key="1">
    <citation type="submission" date="2016-07" db="EMBL/GenBank/DDBJ databases">
        <authorList>
            <person name="Florea S."/>
            <person name="Webb J.S."/>
            <person name="Jaromczyk J."/>
            <person name="Schardl C.L."/>
        </authorList>
    </citation>
    <scope>NUCLEOTIDE SEQUENCE [LARGE SCALE GENOMIC DNA]</scope>
</reference>
<name>A0A1C9EIB3_9CAUD</name>
<dbReference type="EMBL" id="KX557288">
    <property type="protein sequence ID" value="AON97517.1"/>
    <property type="molecule type" value="Genomic_DNA"/>
</dbReference>
<proteinExistence type="predicted"/>
<dbReference type="RefSeq" id="YP_010754206.1">
    <property type="nucleotide sequence ID" value="NC_073456.1"/>
</dbReference>
<keyword evidence="3" id="KW-1185">Reference proteome</keyword>
<evidence type="ECO:0000313" key="3">
    <source>
        <dbReference type="Proteomes" id="UP000221751"/>
    </source>
</evidence>
<feature type="transmembrane region" description="Helical" evidence="1">
    <location>
        <begin position="46"/>
        <end position="65"/>
    </location>
</feature>
<evidence type="ECO:0000313" key="2">
    <source>
        <dbReference type="EMBL" id="AON97517.1"/>
    </source>
</evidence>
<organism evidence="2 3">
    <name type="scientific">Rhodococcus phage ChewyVIII</name>
    <dbReference type="NCBI Taxonomy" id="1887657"/>
    <lineage>
        <taxon>Viruses</taxon>
        <taxon>Duplodnaviria</taxon>
        <taxon>Heunggongvirae</taxon>
        <taxon>Uroviricota</taxon>
        <taxon>Caudoviricetes</taxon>
        <taxon>Chewyvirus</taxon>
        <taxon>Chewyvirus chewyVIII</taxon>
    </lineage>
</organism>
<dbReference type="GeneID" id="80018787"/>
<keyword evidence="1" id="KW-0812">Transmembrane</keyword>
<protein>
    <submittedName>
        <fullName evidence="2">Uncharacterized protein</fullName>
    </submittedName>
</protein>
<accession>A0A1C9EIB3</accession>
<sequence length="67" mass="7979">MNPMIGYHPRKQYRRPRTRAGRTYEAARRLVLAHTAWTWQDTRHCLVTAAIALTAILSLFQLWLWRS</sequence>
<evidence type="ECO:0000256" key="1">
    <source>
        <dbReference type="SAM" id="Phobius"/>
    </source>
</evidence>